<feature type="transmembrane region" description="Helical" evidence="7">
    <location>
        <begin position="355"/>
        <end position="376"/>
    </location>
</feature>
<dbReference type="GO" id="GO:0005886">
    <property type="term" value="C:plasma membrane"/>
    <property type="evidence" value="ECO:0007669"/>
    <property type="project" value="UniProtKB-SubCell"/>
</dbReference>
<dbReference type="PROSITE" id="PS50850">
    <property type="entry name" value="MFS"/>
    <property type="match status" value="1"/>
</dbReference>
<feature type="transmembrane region" description="Helical" evidence="7">
    <location>
        <begin position="388"/>
        <end position="406"/>
    </location>
</feature>
<dbReference type="InterPro" id="IPR052983">
    <property type="entry name" value="MFS_Riboflavin_Transporter"/>
</dbReference>
<feature type="transmembrane region" description="Helical" evidence="7">
    <location>
        <begin position="299"/>
        <end position="322"/>
    </location>
</feature>
<organism evidence="9 10">
    <name type="scientific">Bifidobacterium xylocopae</name>
    <dbReference type="NCBI Taxonomy" id="2493119"/>
    <lineage>
        <taxon>Bacteria</taxon>
        <taxon>Bacillati</taxon>
        <taxon>Actinomycetota</taxon>
        <taxon>Actinomycetes</taxon>
        <taxon>Bifidobacteriales</taxon>
        <taxon>Bifidobacteriaceae</taxon>
        <taxon>Bifidobacterium</taxon>
    </lineage>
</organism>
<keyword evidence="3 7" id="KW-0812">Transmembrane</keyword>
<dbReference type="EMBL" id="PDCH01000006">
    <property type="protein sequence ID" value="RBP99351.1"/>
    <property type="molecule type" value="Genomic_DNA"/>
</dbReference>
<comment type="caution">
    <text evidence="9">The sequence shown here is derived from an EMBL/GenBank/DDBJ whole genome shotgun (WGS) entry which is preliminary data.</text>
</comment>
<evidence type="ECO:0000256" key="3">
    <source>
        <dbReference type="ARBA" id="ARBA00022692"/>
    </source>
</evidence>
<feature type="compositionally biased region" description="Polar residues" evidence="6">
    <location>
        <begin position="14"/>
        <end position="23"/>
    </location>
</feature>
<dbReference type="InterPro" id="IPR020846">
    <property type="entry name" value="MFS_dom"/>
</dbReference>
<gene>
    <name evidence="9" type="ORF">CRD59_03875</name>
</gene>
<sequence length="446" mass="47876">MSHPSKRSAGRPGNLTSAQRQTSYSDKRSWRPWLVFLGCCMLSFVGYGLIVNTPGLYYPILSKELGVSRTQIALTSTIMNLAGAAAMLFSGKLMKRVDSRFLLSLCIIACVVIFFVQSFFTRLWHFYISFALIGVAYVIPITLAPSVLLSNWFERRLGLVMGIALGLSGLGGMVFNPVVSIWIADLGWRPAYRLTALLLAVFILPFSLFVLRFRPSLGGAVAPNGMGATEELGGESPSTGAVPGASDDRSEVPGIEARKAYRTPTFLLLMACYVLLQWVTGMVQHVSGYGQSRGLTLQQSAFVVSGIMLGAAIGKASIGILLDKLKTELVLTIYSAVGLVGWGLMMVLVEPTTAALSGFLAGLGQGVLLVALPWLARRSFGQRDYAEILSILTMSGVLSVALANTVNGTVFDLAGSYLPVLVVNVACYLLSLAAAITAYHLRPLKQ</sequence>
<dbReference type="PANTHER" id="PTHR43385:SF1">
    <property type="entry name" value="RIBOFLAVIN TRANSPORTER RIBJ"/>
    <property type="match status" value="1"/>
</dbReference>
<keyword evidence="5 7" id="KW-0472">Membrane</keyword>
<feature type="domain" description="Major facilitator superfamily (MFS) profile" evidence="8">
    <location>
        <begin position="32"/>
        <end position="446"/>
    </location>
</feature>
<dbReference type="InterPro" id="IPR011701">
    <property type="entry name" value="MFS"/>
</dbReference>
<evidence type="ECO:0000313" key="9">
    <source>
        <dbReference type="EMBL" id="RBP99351.1"/>
    </source>
</evidence>
<proteinExistence type="predicted"/>
<feature type="region of interest" description="Disordered" evidence="6">
    <location>
        <begin position="228"/>
        <end position="250"/>
    </location>
</feature>
<accession>A0A366KF89</accession>
<evidence type="ECO:0000256" key="1">
    <source>
        <dbReference type="ARBA" id="ARBA00004651"/>
    </source>
</evidence>
<dbReference type="GO" id="GO:0022857">
    <property type="term" value="F:transmembrane transporter activity"/>
    <property type="evidence" value="ECO:0007669"/>
    <property type="project" value="InterPro"/>
</dbReference>
<keyword evidence="4 7" id="KW-1133">Transmembrane helix</keyword>
<feature type="transmembrane region" description="Helical" evidence="7">
    <location>
        <begin position="190"/>
        <end position="211"/>
    </location>
</feature>
<feature type="transmembrane region" description="Helical" evidence="7">
    <location>
        <begin position="101"/>
        <end position="120"/>
    </location>
</feature>
<evidence type="ECO:0000256" key="2">
    <source>
        <dbReference type="ARBA" id="ARBA00022448"/>
    </source>
</evidence>
<keyword evidence="2" id="KW-0813">Transport</keyword>
<dbReference type="SUPFAM" id="SSF103473">
    <property type="entry name" value="MFS general substrate transporter"/>
    <property type="match status" value="1"/>
</dbReference>
<protein>
    <submittedName>
        <fullName evidence="9">MFS transporter</fullName>
    </submittedName>
</protein>
<feature type="transmembrane region" description="Helical" evidence="7">
    <location>
        <begin position="418"/>
        <end position="441"/>
    </location>
</feature>
<reference evidence="9 10" key="1">
    <citation type="submission" date="2017-10" db="EMBL/GenBank/DDBJ databases">
        <title>Bifidobacterium xylocopum sp. nov. and Bifidobacterium aemilianum sp. nov., from the carpenter bee (Xylocopa violacea) digestive tract.</title>
        <authorList>
            <person name="Alberoni D."/>
            <person name="Baffoni L."/>
            <person name="Di Gioia D."/>
            <person name="Gaggia F."/>
            <person name="Biavati B."/>
        </authorList>
    </citation>
    <scope>NUCLEOTIDE SEQUENCE [LARGE SCALE GENOMIC DNA]</scope>
    <source>
        <strain evidence="9 10">XV2</strain>
    </source>
</reference>
<feature type="transmembrane region" description="Helical" evidence="7">
    <location>
        <begin position="126"/>
        <end position="150"/>
    </location>
</feature>
<evidence type="ECO:0000259" key="8">
    <source>
        <dbReference type="PROSITE" id="PS50850"/>
    </source>
</evidence>
<keyword evidence="10" id="KW-1185">Reference proteome</keyword>
<feature type="transmembrane region" description="Helical" evidence="7">
    <location>
        <begin position="266"/>
        <end position="287"/>
    </location>
</feature>
<dbReference type="AlphaFoldDB" id="A0A366KF89"/>
<feature type="region of interest" description="Disordered" evidence="6">
    <location>
        <begin position="1"/>
        <end position="23"/>
    </location>
</feature>
<evidence type="ECO:0000256" key="4">
    <source>
        <dbReference type="ARBA" id="ARBA00022989"/>
    </source>
</evidence>
<name>A0A366KF89_9BIFI</name>
<feature type="transmembrane region" description="Helical" evidence="7">
    <location>
        <begin position="30"/>
        <end position="50"/>
    </location>
</feature>
<evidence type="ECO:0000256" key="7">
    <source>
        <dbReference type="SAM" id="Phobius"/>
    </source>
</evidence>
<dbReference type="Pfam" id="PF07690">
    <property type="entry name" value="MFS_1"/>
    <property type="match status" value="1"/>
</dbReference>
<feature type="transmembrane region" description="Helical" evidence="7">
    <location>
        <begin position="157"/>
        <end position="184"/>
    </location>
</feature>
<dbReference type="Gene3D" id="1.20.1250.20">
    <property type="entry name" value="MFS general substrate transporter like domains"/>
    <property type="match status" value="2"/>
</dbReference>
<evidence type="ECO:0000256" key="5">
    <source>
        <dbReference type="ARBA" id="ARBA00023136"/>
    </source>
</evidence>
<dbReference type="PANTHER" id="PTHR43385">
    <property type="entry name" value="RIBOFLAVIN TRANSPORTER RIBJ"/>
    <property type="match status" value="1"/>
</dbReference>
<dbReference type="InterPro" id="IPR036259">
    <property type="entry name" value="MFS_trans_sf"/>
</dbReference>
<dbReference type="OrthoDB" id="182417at2"/>
<feature type="transmembrane region" description="Helical" evidence="7">
    <location>
        <begin position="70"/>
        <end position="89"/>
    </location>
</feature>
<comment type="subcellular location">
    <subcellularLocation>
        <location evidence="1">Cell membrane</location>
        <topology evidence="1">Multi-pass membrane protein</topology>
    </subcellularLocation>
</comment>
<evidence type="ECO:0000313" key="10">
    <source>
        <dbReference type="Proteomes" id="UP000252345"/>
    </source>
</evidence>
<feature type="transmembrane region" description="Helical" evidence="7">
    <location>
        <begin position="329"/>
        <end position="349"/>
    </location>
</feature>
<dbReference type="Proteomes" id="UP000252345">
    <property type="component" value="Unassembled WGS sequence"/>
</dbReference>
<evidence type="ECO:0000256" key="6">
    <source>
        <dbReference type="SAM" id="MobiDB-lite"/>
    </source>
</evidence>